<dbReference type="InterPro" id="IPR007278">
    <property type="entry name" value="DUF397"/>
</dbReference>
<feature type="domain" description="DUF397" evidence="1">
    <location>
        <begin position="3"/>
        <end position="57"/>
    </location>
</feature>
<proteinExistence type="predicted"/>
<protein>
    <submittedName>
        <fullName evidence="2">DUF397 domain-containing protein</fullName>
    </submittedName>
</protein>
<reference evidence="3" key="1">
    <citation type="journal article" date="2019" name="Int. J. Syst. Evol. Microbiol.">
        <title>The Global Catalogue of Microorganisms (GCM) 10K type strain sequencing project: providing services to taxonomists for standard genome sequencing and annotation.</title>
        <authorList>
            <consortium name="The Broad Institute Genomics Platform"/>
            <consortium name="The Broad Institute Genome Sequencing Center for Infectious Disease"/>
            <person name="Wu L."/>
            <person name="Ma J."/>
        </authorList>
    </citation>
    <scope>NUCLEOTIDE SEQUENCE [LARGE SCALE GENOMIC DNA]</scope>
    <source>
        <strain evidence="3">KLKA75</strain>
    </source>
</reference>
<evidence type="ECO:0000313" key="3">
    <source>
        <dbReference type="Proteomes" id="UP001595872"/>
    </source>
</evidence>
<sequence>MTVQWRKSSYTGGANDEHCVELGKLSPGIGVRDSKAPERGHFRLTEAQLGGLVERIKRWSPEA</sequence>
<organism evidence="2 3">
    <name type="scientific">Actinomadura gamaensis</name>
    <dbReference type="NCBI Taxonomy" id="1763541"/>
    <lineage>
        <taxon>Bacteria</taxon>
        <taxon>Bacillati</taxon>
        <taxon>Actinomycetota</taxon>
        <taxon>Actinomycetes</taxon>
        <taxon>Streptosporangiales</taxon>
        <taxon>Thermomonosporaceae</taxon>
        <taxon>Actinomadura</taxon>
    </lineage>
</organism>
<gene>
    <name evidence="2" type="ORF">ACFPCY_22040</name>
</gene>
<accession>A0ABV9U2K2</accession>
<evidence type="ECO:0000259" key="1">
    <source>
        <dbReference type="Pfam" id="PF04149"/>
    </source>
</evidence>
<dbReference type="EMBL" id="JBHSIT010000006">
    <property type="protein sequence ID" value="MFC4910019.1"/>
    <property type="molecule type" value="Genomic_DNA"/>
</dbReference>
<evidence type="ECO:0000313" key="2">
    <source>
        <dbReference type="EMBL" id="MFC4910019.1"/>
    </source>
</evidence>
<comment type="caution">
    <text evidence="2">The sequence shown here is derived from an EMBL/GenBank/DDBJ whole genome shotgun (WGS) entry which is preliminary data.</text>
</comment>
<dbReference type="RefSeq" id="WP_378258000.1">
    <property type="nucleotide sequence ID" value="NZ_JBHSIT010000006.1"/>
</dbReference>
<keyword evidence="3" id="KW-1185">Reference proteome</keyword>
<name>A0ABV9U2K2_9ACTN</name>
<dbReference type="Proteomes" id="UP001595872">
    <property type="component" value="Unassembled WGS sequence"/>
</dbReference>
<dbReference type="Pfam" id="PF04149">
    <property type="entry name" value="DUF397"/>
    <property type="match status" value="1"/>
</dbReference>